<evidence type="ECO:0000256" key="4">
    <source>
        <dbReference type="ARBA" id="ARBA00022490"/>
    </source>
</evidence>
<dbReference type="InterPro" id="IPR053924">
    <property type="entry name" value="RecX_HTH_2nd"/>
</dbReference>
<keyword evidence="8" id="KW-1185">Reference proteome</keyword>
<sequence length="216" mass="23285">MAKRQGTAEQTTRGPRDPERPAGDAPRRPRGPRKVTPRALENAAVFYLQRFSASTARVRRVLERRVERSARAHPEVDRTEAAGWIEDVLARLQRAGLLDDARHAETRAGALHRRGDSRRAIAARLRADGVDRADIAAALDGVAAEAAGPDPDLVAAATLARRRRLGPYRGDAAARAAHRQRDLAALARKGFPARIALAVLDAADVEALEALVTDGG</sequence>
<evidence type="ECO:0000313" key="8">
    <source>
        <dbReference type="Proteomes" id="UP000555728"/>
    </source>
</evidence>
<name>A0A7W6S1V5_9PROT</name>
<feature type="domain" description="RecX second three-helical" evidence="6">
    <location>
        <begin position="99"/>
        <end position="139"/>
    </location>
</feature>
<comment type="similarity">
    <text evidence="2">Belongs to the RecX family.</text>
</comment>
<proteinExistence type="inferred from homology"/>
<keyword evidence="4" id="KW-0963">Cytoplasm</keyword>
<accession>A0A7W6S1V5</accession>
<protein>
    <recommendedName>
        <fullName evidence="3">Regulatory protein RecX</fullName>
    </recommendedName>
</protein>
<evidence type="ECO:0000256" key="2">
    <source>
        <dbReference type="ARBA" id="ARBA00009695"/>
    </source>
</evidence>
<evidence type="ECO:0000256" key="5">
    <source>
        <dbReference type="SAM" id="MobiDB-lite"/>
    </source>
</evidence>
<dbReference type="GO" id="GO:0005737">
    <property type="term" value="C:cytoplasm"/>
    <property type="evidence" value="ECO:0007669"/>
    <property type="project" value="UniProtKB-SubCell"/>
</dbReference>
<dbReference type="AlphaFoldDB" id="A0A7W6S1V5"/>
<reference evidence="7 8" key="1">
    <citation type="submission" date="2020-08" db="EMBL/GenBank/DDBJ databases">
        <title>Genome sequencing of Purple Non-Sulfur Bacteria from various extreme environments.</title>
        <authorList>
            <person name="Mayer M."/>
        </authorList>
    </citation>
    <scope>NUCLEOTIDE SEQUENCE [LARGE SCALE GENOMIC DNA]</scope>
    <source>
        <strain evidence="7 8">JA135</strain>
    </source>
</reference>
<evidence type="ECO:0000259" key="6">
    <source>
        <dbReference type="Pfam" id="PF02631"/>
    </source>
</evidence>
<organism evidence="7 8">
    <name type="scientific">Roseospira goensis</name>
    <dbReference type="NCBI Taxonomy" id="391922"/>
    <lineage>
        <taxon>Bacteria</taxon>
        <taxon>Pseudomonadati</taxon>
        <taxon>Pseudomonadota</taxon>
        <taxon>Alphaproteobacteria</taxon>
        <taxon>Rhodospirillales</taxon>
        <taxon>Rhodospirillaceae</taxon>
        <taxon>Roseospira</taxon>
    </lineage>
</organism>
<evidence type="ECO:0000313" key="7">
    <source>
        <dbReference type="EMBL" id="MBB4287363.1"/>
    </source>
</evidence>
<comment type="subcellular location">
    <subcellularLocation>
        <location evidence="1">Cytoplasm</location>
    </subcellularLocation>
</comment>
<dbReference type="Proteomes" id="UP000555728">
    <property type="component" value="Unassembled WGS sequence"/>
</dbReference>
<feature type="region of interest" description="Disordered" evidence="5">
    <location>
        <begin position="1"/>
        <end position="37"/>
    </location>
</feature>
<dbReference type="EMBL" id="JACIGI010000034">
    <property type="protein sequence ID" value="MBB4287363.1"/>
    <property type="molecule type" value="Genomic_DNA"/>
</dbReference>
<comment type="caution">
    <text evidence="7">The sequence shown here is derived from an EMBL/GenBank/DDBJ whole genome shotgun (WGS) entry which is preliminary data.</text>
</comment>
<feature type="compositionally biased region" description="Basic and acidic residues" evidence="5">
    <location>
        <begin position="14"/>
        <end position="27"/>
    </location>
</feature>
<evidence type="ECO:0000256" key="3">
    <source>
        <dbReference type="ARBA" id="ARBA00018111"/>
    </source>
</evidence>
<gene>
    <name evidence="7" type="ORF">GGD88_003110</name>
</gene>
<evidence type="ECO:0000256" key="1">
    <source>
        <dbReference type="ARBA" id="ARBA00004496"/>
    </source>
</evidence>
<dbReference type="RefSeq" id="WP_184437021.1">
    <property type="nucleotide sequence ID" value="NZ_JACIGI010000034.1"/>
</dbReference>
<dbReference type="Pfam" id="PF02631">
    <property type="entry name" value="RecX_HTH2"/>
    <property type="match status" value="1"/>
</dbReference>